<gene>
    <name evidence="1" type="ORF">SMRZ_LOCUS25720</name>
</gene>
<dbReference type="EMBL" id="UZAI01021674">
    <property type="protein sequence ID" value="VDP56172.1"/>
    <property type="molecule type" value="Genomic_DNA"/>
</dbReference>
<organism evidence="1 2">
    <name type="scientific">Schistosoma margrebowiei</name>
    <dbReference type="NCBI Taxonomy" id="48269"/>
    <lineage>
        <taxon>Eukaryota</taxon>
        <taxon>Metazoa</taxon>
        <taxon>Spiralia</taxon>
        <taxon>Lophotrochozoa</taxon>
        <taxon>Platyhelminthes</taxon>
        <taxon>Trematoda</taxon>
        <taxon>Digenea</taxon>
        <taxon>Strigeidida</taxon>
        <taxon>Schistosomatoidea</taxon>
        <taxon>Schistosomatidae</taxon>
        <taxon>Schistosoma</taxon>
    </lineage>
</organism>
<proteinExistence type="predicted"/>
<keyword evidence="2" id="KW-1185">Reference proteome</keyword>
<dbReference type="Proteomes" id="UP000277204">
    <property type="component" value="Unassembled WGS sequence"/>
</dbReference>
<protein>
    <submittedName>
        <fullName evidence="1">Uncharacterized protein</fullName>
    </submittedName>
</protein>
<name>A0A183NBP5_9TREM</name>
<dbReference type="AlphaFoldDB" id="A0A183NBP5"/>
<accession>A0A183NBP5</accession>
<evidence type="ECO:0000313" key="2">
    <source>
        <dbReference type="Proteomes" id="UP000277204"/>
    </source>
</evidence>
<evidence type="ECO:0000313" key="1">
    <source>
        <dbReference type="EMBL" id="VDP56172.1"/>
    </source>
</evidence>
<sequence length="49" mass="6258">MFLHLSNTIIPLTFKFFKIFFRFRTTYNWFSFSRWFGPSNYWGLFFWLT</sequence>
<reference evidence="1 2" key="1">
    <citation type="submission" date="2018-11" db="EMBL/GenBank/DDBJ databases">
        <authorList>
            <consortium name="Pathogen Informatics"/>
        </authorList>
    </citation>
    <scope>NUCLEOTIDE SEQUENCE [LARGE SCALE GENOMIC DNA]</scope>
    <source>
        <strain evidence="1 2">Zambia</strain>
    </source>
</reference>